<gene>
    <name evidence="2" type="ORF">TrRE_jg2610</name>
</gene>
<comment type="caution">
    <text evidence="2">The sequence shown here is derived from an EMBL/GenBank/DDBJ whole genome shotgun (WGS) entry which is preliminary data.</text>
</comment>
<feature type="compositionally biased region" description="Basic and acidic residues" evidence="1">
    <location>
        <begin position="35"/>
        <end position="83"/>
    </location>
</feature>
<evidence type="ECO:0000313" key="3">
    <source>
        <dbReference type="Proteomes" id="UP001165082"/>
    </source>
</evidence>
<name>A0A9W6ZFF4_9STRA</name>
<dbReference type="AlphaFoldDB" id="A0A9W6ZFF4"/>
<dbReference type="EMBL" id="BRXZ01005870">
    <property type="protein sequence ID" value="GMH51516.1"/>
    <property type="molecule type" value="Genomic_DNA"/>
</dbReference>
<protein>
    <submittedName>
        <fullName evidence="2">Uncharacterized protein</fullName>
    </submittedName>
</protein>
<reference evidence="2" key="1">
    <citation type="submission" date="2022-07" db="EMBL/GenBank/DDBJ databases">
        <title>Genome analysis of Parmales, a sister group of diatoms, reveals the evolutionary specialization of diatoms from phago-mixotrophs to photoautotrophs.</title>
        <authorList>
            <person name="Ban H."/>
            <person name="Sato S."/>
            <person name="Yoshikawa S."/>
            <person name="Kazumasa Y."/>
            <person name="Nakamura Y."/>
            <person name="Ichinomiya M."/>
            <person name="Saitoh K."/>
            <person name="Sato N."/>
            <person name="Blanc-Mathieu R."/>
            <person name="Endo H."/>
            <person name="Kuwata A."/>
            <person name="Ogata H."/>
        </authorList>
    </citation>
    <scope>NUCLEOTIDE SEQUENCE</scope>
</reference>
<evidence type="ECO:0000256" key="1">
    <source>
        <dbReference type="SAM" id="MobiDB-lite"/>
    </source>
</evidence>
<organism evidence="2 3">
    <name type="scientific">Triparma retinervis</name>
    <dbReference type="NCBI Taxonomy" id="2557542"/>
    <lineage>
        <taxon>Eukaryota</taxon>
        <taxon>Sar</taxon>
        <taxon>Stramenopiles</taxon>
        <taxon>Ochrophyta</taxon>
        <taxon>Bolidophyceae</taxon>
        <taxon>Parmales</taxon>
        <taxon>Triparmaceae</taxon>
        <taxon>Triparma</taxon>
    </lineage>
</organism>
<evidence type="ECO:0000313" key="2">
    <source>
        <dbReference type="EMBL" id="GMH51516.1"/>
    </source>
</evidence>
<proteinExistence type="predicted"/>
<dbReference type="Proteomes" id="UP001165082">
    <property type="component" value="Unassembled WGS sequence"/>
</dbReference>
<accession>A0A9W6ZFF4</accession>
<sequence length="100" mass="11339">MWLCQGSDLVVLGKNYVGVLEGERINRGGKGTTMGRDRGSKGKTTGRKDLVELEVRLREDRRDREDREDEERGKRGKDKKGEEEYRAEDVLVVFRAGAGI</sequence>
<feature type="region of interest" description="Disordered" evidence="1">
    <location>
        <begin position="24"/>
        <end position="83"/>
    </location>
</feature>
<keyword evidence="3" id="KW-1185">Reference proteome</keyword>